<gene>
    <name evidence="2" type="ORF">N0F65_003871</name>
</gene>
<evidence type="ECO:0000313" key="2">
    <source>
        <dbReference type="EMBL" id="DBA03151.1"/>
    </source>
</evidence>
<dbReference type="Pfam" id="PF09341">
    <property type="entry name" value="Pcc1"/>
    <property type="match status" value="1"/>
</dbReference>
<dbReference type="AlphaFoldDB" id="A0AAV2ZA25"/>
<dbReference type="Proteomes" id="UP001146120">
    <property type="component" value="Unassembled WGS sequence"/>
</dbReference>
<evidence type="ECO:0000313" key="3">
    <source>
        <dbReference type="Proteomes" id="UP001146120"/>
    </source>
</evidence>
<dbReference type="InterPro" id="IPR015419">
    <property type="entry name" value="CTAG/Pcc1"/>
</dbReference>
<evidence type="ECO:0000256" key="1">
    <source>
        <dbReference type="ARBA" id="ARBA00007073"/>
    </source>
</evidence>
<protein>
    <submittedName>
        <fullName evidence="2">Uncharacterized protein</fullName>
    </submittedName>
</protein>
<dbReference type="Gene3D" id="3.30.310.50">
    <property type="entry name" value="Alpha-D-phosphohexomutase, C-terminal domain"/>
    <property type="match status" value="1"/>
</dbReference>
<name>A0AAV2ZA25_9STRA</name>
<dbReference type="GO" id="GO:0000408">
    <property type="term" value="C:EKC/KEOPS complex"/>
    <property type="evidence" value="ECO:0007669"/>
    <property type="project" value="TreeGrafter"/>
</dbReference>
<accession>A0AAV2ZA25</accession>
<reference evidence="2" key="1">
    <citation type="submission" date="2022-11" db="EMBL/GenBank/DDBJ databases">
        <authorList>
            <person name="Morgan W.R."/>
            <person name="Tartar A."/>
        </authorList>
    </citation>
    <scope>NUCLEOTIDE SEQUENCE</scope>
    <source>
        <strain evidence="2">ARSEF 373</strain>
    </source>
</reference>
<organism evidence="2 3">
    <name type="scientific">Lagenidium giganteum</name>
    <dbReference type="NCBI Taxonomy" id="4803"/>
    <lineage>
        <taxon>Eukaryota</taxon>
        <taxon>Sar</taxon>
        <taxon>Stramenopiles</taxon>
        <taxon>Oomycota</taxon>
        <taxon>Peronosporomycetes</taxon>
        <taxon>Pythiales</taxon>
        <taxon>Pythiaceae</taxon>
    </lineage>
</organism>
<reference evidence="2" key="2">
    <citation type="journal article" date="2023" name="Microbiol Resour">
        <title>Decontamination and Annotation of the Draft Genome Sequence of the Oomycete Lagenidium giganteum ARSEF 373.</title>
        <authorList>
            <person name="Morgan W.R."/>
            <person name="Tartar A."/>
        </authorList>
    </citation>
    <scope>NUCLEOTIDE SEQUENCE</scope>
    <source>
        <strain evidence="2">ARSEF 373</strain>
    </source>
</reference>
<comment type="similarity">
    <text evidence="1">Belongs to the CTAG/PCC1 family.</text>
</comment>
<keyword evidence="3" id="KW-1185">Reference proteome</keyword>
<dbReference type="PANTHER" id="PTHR31283:SF5">
    <property type="entry name" value="EKC_KEOPS COMPLEX SUBUNIT LAGE3"/>
    <property type="match status" value="1"/>
</dbReference>
<sequence>MTFAEPTDAEYAKQTIEVDEELQPEKIERVLSVDGNTLIAYVFHCVFHCEIDVLNRVARLVCDWPWCCHRKFRATEVRLLRAAVSSYYDMTLLAARTLLEFKE</sequence>
<dbReference type="GO" id="GO:0070525">
    <property type="term" value="P:tRNA threonylcarbamoyladenosine metabolic process"/>
    <property type="evidence" value="ECO:0007669"/>
    <property type="project" value="TreeGrafter"/>
</dbReference>
<proteinExistence type="inferred from homology"/>
<comment type="caution">
    <text evidence="2">The sequence shown here is derived from an EMBL/GenBank/DDBJ whole genome shotgun (WGS) entry which is preliminary data.</text>
</comment>
<dbReference type="EMBL" id="DAKRPA010000022">
    <property type="protein sequence ID" value="DBA03151.1"/>
    <property type="molecule type" value="Genomic_DNA"/>
</dbReference>
<dbReference type="PANTHER" id="PTHR31283">
    <property type="entry name" value="EKC/KEOPS COMPLEX SUBUNIT PCC1 FAMILY MEMBER"/>
    <property type="match status" value="1"/>
</dbReference>